<feature type="region of interest" description="Disordered" evidence="1">
    <location>
        <begin position="298"/>
        <end position="405"/>
    </location>
</feature>
<feature type="compositionally biased region" description="Polar residues" evidence="1">
    <location>
        <begin position="173"/>
        <end position="185"/>
    </location>
</feature>
<keyword evidence="2" id="KW-1185">Reference proteome</keyword>
<reference evidence="3" key="2">
    <citation type="submission" date="2020-04" db="EMBL/GenBank/DDBJ databases">
        <authorList>
            <consortium name="NCBI Genome Project"/>
        </authorList>
    </citation>
    <scope>NUCLEOTIDE SEQUENCE</scope>
    <source>
        <strain evidence="3">CBS 342.82</strain>
    </source>
</reference>
<feature type="compositionally biased region" description="Low complexity" evidence="1">
    <location>
        <begin position="367"/>
        <end position="378"/>
    </location>
</feature>
<feature type="compositionally biased region" description="Polar residues" evidence="1">
    <location>
        <begin position="325"/>
        <end position="338"/>
    </location>
</feature>
<evidence type="ECO:0000256" key="1">
    <source>
        <dbReference type="SAM" id="MobiDB-lite"/>
    </source>
</evidence>
<dbReference type="OrthoDB" id="4507572at2759"/>
<feature type="region of interest" description="Disordered" evidence="1">
    <location>
        <begin position="76"/>
        <end position="140"/>
    </location>
</feature>
<feature type="compositionally biased region" description="Basic and acidic residues" evidence="1">
    <location>
        <begin position="379"/>
        <end position="390"/>
    </location>
</feature>
<dbReference type="AlphaFoldDB" id="A0A6J3MD89"/>
<accession>A0A6J3MD89</accession>
<reference evidence="3" key="1">
    <citation type="submission" date="2020-01" db="EMBL/GenBank/DDBJ databases">
        <authorList>
            <consortium name="DOE Joint Genome Institute"/>
            <person name="Haridas S."/>
            <person name="Albert R."/>
            <person name="Binder M."/>
            <person name="Bloem J."/>
            <person name="Labutti K."/>
            <person name="Salamov A."/>
            <person name="Andreopoulos B."/>
            <person name="Baker S.E."/>
            <person name="Barry K."/>
            <person name="Bills G."/>
            <person name="Bluhm B.H."/>
            <person name="Cannon C."/>
            <person name="Castanera R."/>
            <person name="Culley D.E."/>
            <person name="Daum C."/>
            <person name="Ezra D."/>
            <person name="Gonzalez J.B."/>
            <person name="Henrissat B."/>
            <person name="Kuo A."/>
            <person name="Liang C."/>
            <person name="Lipzen A."/>
            <person name="Lutzoni F."/>
            <person name="Magnuson J."/>
            <person name="Mondo S."/>
            <person name="Nolan M."/>
            <person name="Ohm R."/>
            <person name="Pangilinan J."/>
            <person name="Park H.-J."/>
            <person name="Ramirez L."/>
            <person name="Alfaro M."/>
            <person name="Sun H."/>
            <person name="Tritt A."/>
            <person name="Yoshinaga Y."/>
            <person name="Zwiers L.-H."/>
            <person name="Turgeon B.G."/>
            <person name="Goodwin S.B."/>
            <person name="Spatafora J.W."/>
            <person name="Crous P.W."/>
            <person name="Grigoriev I.V."/>
        </authorList>
    </citation>
    <scope>NUCLEOTIDE SEQUENCE</scope>
    <source>
        <strain evidence="3">CBS 342.82</strain>
    </source>
</reference>
<feature type="compositionally biased region" description="Pro residues" evidence="1">
    <location>
        <begin position="343"/>
        <end position="353"/>
    </location>
</feature>
<feature type="compositionally biased region" description="Polar residues" evidence="1">
    <location>
        <begin position="108"/>
        <end position="120"/>
    </location>
</feature>
<gene>
    <name evidence="3" type="ORF">K489DRAFT_367250</name>
</gene>
<evidence type="ECO:0000313" key="2">
    <source>
        <dbReference type="Proteomes" id="UP000504637"/>
    </source>
</evidence>
<sequence length="585" mass="64224">MPAYTIQQDLPWMVSGSAAGGSSTSLASDISDVPPLRIVSRRTEPYHAQARREVYESGRQLPQQSRLPVFQQVRSILQPRRSPAPSAGDVRWDPYSGEPSLEGKAGQVQPSNYQPPYQSNTRRRSLERRRLTTRTKSVRYSRSVSPVSMLHPEEYDYEYRPSLDMPYHNDFRSTSPVSSVSTIATRHSRGRSDTTVDMATMTAITPQPVMPITPVSLAKVPKRKPITRATPSPAPSDPRTSVSSIPIISSTFIPGGDAELDAYMVQSRPSFESSVSSHARNRSQSHFSWTTYAASIAQSSQPADPPTPISKAIPRVDSTEPESRFSWSTVATAPSNHPSRLDSPPPSPPPPVPDKYRAPPIQSILSRQRAIPRAQAPERAPERAPLKESPVRVIPDDPPASLRPVDTATTLSLSAPISPRFVSDPRPRTADVRSPPSELIVLTGTRQRGASHGQSSALSNGGVTNGINPNTPSTTGAKQLPAPPPEANESDSPLTHLENLLRTQQDKVHQRTNIERLVASFSAMETASPLDVSFGQLRDAKRKLEELRITLDEVKLEERDIGIAISRARRKEGEEEGLWVRRVLA</sequence>
<organism evidence="3">
    <name type="scientific">Dissoconium aciculare CBS 342.82</name>
    <dbReference type="NCBI Taxonomy" id="1314786"/>
    <lineage>
        <taxon>Eukaryota</taxon>
        <taxon>Fungi</taxon>
        <taxon>Dikarya</taxon>
        <taxon>Ascomycota</taxon>
        <taxon>Pezizomycotina</taxon>
        <taxon>Dothideomycetes</taxon>
        <taxon>Dothideomycetidae</taxon>
        <taxon>Mycosphaerellales</taxon>
        <taxon>Dissoconiaceae</taxon>
        <taxon>Dissoconium</taxon>
    </lineage>
</organism>
<proteinExistence type="predicted"/>
<feature type="region of interest" description="Disordered" evidence="1">
    <location>
        <begin position="173"/>
        <end position="193"/>
    </location>
</feature>
<dbReference type="RefSeq" id="XP_033463017.1">
    <property type="nucleotide sequence ID" value="XM_033602848.1"/>
</dbReference>
<reference evidence="3" key="3">
    <citation type="submission" date="2025-08" db="UniProtKB">
        <authorList>
            <consortium name="RefSeq"/>
        </authorList>
    </citation>
    <scope>IDENTIFICATION</scope>
    <source>
        <strain evidence="3">CBS 342.82</strain>
    </source>
</reference>
<evidence type="ECO:0000313" key="3">
    <source>
        <dbReference type="RefSeq" id="XP_033463017.1"/>
    </source>
</evidence>
<feature type="compositionally biased region" description="Polar residues" evidence="1">
    <location>
        <begin position="445"/>
        <end position="477"/>
    </location>
</feature>
<dbReference type="GeneID" id="54360648"/>
<feature type="compositionally biased region" description="Basic residues" evidence="1">
    <location>
        <begin position="121"/>
        <end position="139"/>
    </location>
</feature>
<feature type="region of interest" description="Disordered" evidence="1">
    <location>
        <begin position="220"/>
        <end position="243"/>
    </location>
</feature>
<feature type="region of interest" description="Disordered" evidence="1">
    <location>
        <begin position="445"/>
        <end position="492"/>
    </location>
</feature>
<protein>
    <submittedName>
        <fullName evidence="3">Uncharacterized protein</fullName>
    </submittedName>
</protein>
<dbReference type="Proteomes" id="UP000504637">
    <property type="component" value="Unplaced"/>
</dbReference>
<name>A0A6J3MD89_9PEZI</name>